<evidence type="ECO:0000256" key="6">
    <source>
        <dbReference type="ARBA" id="ARBA00022833"/>
    </source>
</evidence>
<evidence type="ECO:0000256" key="8">
    <source>
        <dbReference type="ARBA" id="ARBA00023065"/>
    </source>
</evidence>
<accession>A0A1Q9CC05</accession>
<dbReference type="EMBL" id="LSRX01001377">
    <property type="protein sequence ID" value="OLP80464.1"/>
    <property type="molecule type" value="Genomic_DNA"/>
</dbReference>
<dbReference type="GO" id="GO:0016020">
    <property type="term" value="C:membrane"/>
    <property type="evidence" value="ECO:0007669"/>
    <property type="project" value="UniProtKB-SubCell"/>
</dbReference>
<keyword evidence="3" id="KW-0812">Transmembrane</keyword>
<comment type="subcellular location">
    <subcellularLocation>
        <location evidence="1">Membrane</location>
        <topology evidence="1">Multi-pass membrane protein</topology>
    </subcellularLocation>
</comment>
<proteinExistence type="predicted"/>
<keyword evidence="6" id="KW-0862">Zinc</keyword>
<reference evidence="10 11" key="1">
    <citation type="submission" date="2016-02" db="EMBL/GenBank/DDBJ databases">
        <title>Genome analysis of coral dinoflagellate symbionts highlights evolutionary adaptations to a symbiotic lifestyle.</title>
        <authorList>
            <person name="Aranda M."/>
            <person name="Li Y."/>
            <person name="Liew Y.J."/>
            <person name="Baumgarten S."/>
            <person name="Simakov O."/>
            <person name="Wilson M."/>
            <person name="Piel J."/>
            <person name="Ashoor H."/>
            <person name="Bougouffa S."/>
            <person name="Bajic V.B."/>
            <person name="Ryu T."/>
            <person name="Ravasi T."/>
            <person name="Bayer T."/>
            <person name="Micklem G."/>
            <person name="Kim H."/>
            <person name="Bhak J."/>
            <person name="Lajeunesse T.C."/>
            <person name="Voolstra C.R."/>
        </authorList>
    </citation>
    <scope>NUCLEOTIDE SEQUENCE [LARGE SCALE GENOMIC DNA]</scope>
    <source>
        <strain evidence="10 11">CCMP2467</strain>
    </source>
</reference>
<evidence type="ECO:0000256" key="4">
    <source>
        <dbReference type="ARBA" id="ARBA00022723"/>
    </source>
</evidence>
<evidence type="ECO:0000256" key="5">
    <source>
        <dbReference type="ARBA" id="ARBA00022771"/>
    </source>
</evidence>
<evidence type="ECO:0000256" key="2">
    <source>
        <dbReference type="ARBA" id="ARBA00022448"/>
    </source>
</evidence>
<dbReference type="GO" id="GO:0008270">
    <property type="term" value="F:zinc ion binding"/>
    <property type="evidence" value="ECO:0007669"/>
    <property type="project" value="UniProtKB-KW"/>
</dbReference>
<keyword evidence="11" id="KW-1185">Reference proteome</keyword>
<keyword evidence="5" id="KW-0863">Zinc-finger</keyword>
<keyword evidence="9" id="KW-0472">Membrane</keyword>
<dbReference type="Proteomes" id="UP000186817">
    <property type="component" value="Unassembled WGS sequence"/>
</dbReference>
<evidence type="ECO:0000313" key="10">
    <source>
        <dbReference type="EMBL" id="OLP80464.1"/>
    </source>
</evidence>
<keyword evidence="4" id="KW-0479">Metal-binding</keyword>
<keyword evidence="2" id="KW-0813">Transport</keyword>
<evidence type="ECO:0000256" key="3">
    <source>
        <dbReference type="ARBA" id="ARBA00022692"/>
    </source>
</evidence>
<dbReference type="SMART" id="SM00184">
    <property type="entry name" value="RING"/>
    <property type="match status" value="1"/>
</dbReference>
<evidence type="ECO:0000313" key="11">
    <source>
        <dbReference type="Proteomes" id="UP000186817"/>
    </source>
</evidence>
<dbReference type="GO" id="GO:0005254">
    <property type="term" value="F:chloride channel activity"/>
    <property type="evidence" value="ECO:0007669"/>
    <property type="project" value="InterPro"/>
</dbReference>
<protein>
    <submittedName>
        <fullName evidence="10">UPF0187 protein</fullName>
    </submittedName>
</protein>
<dbReference type="Gene3D" id="3.30.40.10">
    <property type="entry name" value="Zinc/RING finger domain, C3HC4 (zinc finger)"/>
    <property type="match status" value="1"/>
</dbReference>
<gene>
    <name evidence="10" type="ORF">AK812_SmicGene39121</name>
</gene>
<dbReference type="InterPro" id="IPR001841">
    <property type="entry name" value="Znf_RING"/>
</dbReference>
<sequence length="894" mass="100738">MIDYSESWLILTLLKWKGSVFPRSCLFALPAALITVVLVQAQDVLEFDLRQELGLMDAHRSQLWIISLGVLHALLVFRINRAMERFWEGTGLLHQMRGEWFDAVSCCVTFSRASMVSRPQDTMRFRHAIVRLMSLCHGSALEEIGGEDGDFCETIDSHGLATRTLEHLTDCAEEYDFNRVEVLLHMIQSLITHNLDVGVLKVQPPILSRVYQTLSRGFVNLLNAKKIADTRFPFPFAQLISALLFLHIVLLPVLISAVISQAWLAFTFTFLPIFSMCCLNYIGVELENPFGRDDNDLPLKHFQDPLWAPCNHKFCRHCIIQVLKSRAPEWAGDCPLCRIHISVYNLRDEHDELLVQPDVLELWGCIFVQNGQTGLASYHFDSPDQCYISYEQAPAHWRLDDGSKPPSKKYWTDVSFDAKNSTFRGIISWDTPFDGETKWVYRIQFSEDFAGIIGGDLVATSVDGSTKATPFRAPWIYEWDHHLSYLRWTPPPSTIFGSVYVQGVVYAGHHEGVASYHFESLDNCYISYANAPDSWVLDDGSLPPRRKPFEQVSYEEDTRTFRGVVTWPQGFDGASRWEYTIVFSQDFSFISSGKVQPYGRRGFAMRAQHFGDPTAGLMLVPVLYYTRKPSVLAANEKLRATLLVEDDVQEEEAHSTETERQIAQAPYLLSLLFTEQAKDEKTPRGKTCSLTASWLNSSQRESRLAEMNNCLLMLLHYSADLMAGVSKQRCLMDIMEIRKAMHGTLSESWLQETIDKAPGSPAEANVKDVEEEESQPNSVQEAGVEVVLPLATQGETSSDGGAAPIFEEPAFEEKLQPTTLLQGMDQAVMALTGIRQAIAMQATDVDRSIDGFLVLAKKLRTQTDDLIADEAEPADVEFTFGWDCSAIPSFEASS</sequence>
<name>A0A1Q9CC05_SYMMI</name>
<dbReference type="PANTHER" id="PTHR33281:SF20">
    <property type="match status" value="1"/>
</dbReference>
<dbReference type="InterPro" id="IPR044669">
    <property type="entry name" value="YneE/VCCN1/2-like"/>
</dbReference>
<dbReference type="AlphaFoldDB" id="A0A1Q9CC05"/>
<evidence type="ECO:0000256" key="1">
    <source>
        <dbReference type="ARBA" id="ARBA00004141"/>
    </source>
</evidence>
<comment type="caution">
    <text evidence="10">The sequence shown here is derived from an EMBL/GenBank/DDBJ whole genome shotgun (WGS) entry which is preliminary data.</text>
</comment>
<dbReference type="InterPro" id="IPR013083">
    <property type="entry name" value="Znf_RING/FYVE/PHD"/>
</dbReference>
<dbReference type="PROSITE" id="PS00518">
    <property type="entry name" value="ZF_RING_1"/>
    <property type="match status" value="1"/>
</dbReference>
<dbReference type="PANTHER" id="PTHR33281">
    <property type="entry name" value="UPF0187 PROTEIN YNEE"/>
    <property type="match status" value="1"/>
</dbReference>
<keyword evidence="7" id="KW-1133">Transmembrane helix</keyword>
<dbReference type="InterPro" id="IPR017907">
    <property type="entry name" value="Znf_RING_CS"/>
</dbReference>
<keyword evidence="8" id="KW-0406">Ion transport</keyword>
<dbReference type="SUPFAM" id="SSF57850">
    <property type="entry name" value="RING/U-box"/>
    <property type="match status" value="1"/>
</dbReference>
<dbReference type="Pfam" id="PF25539">
    <property type="entry name" value="Bestrophin_2"/>
    <property type="match status" value="1"/>
</dbReference>
<evidence type="ECO:0000256" key="7">
    <source>
        <dbReference type="ARBA" id="ARBA00022989"/>
    </source>
</evidence>
<dbReference type="OrthoDB" id="445577at2759"/>
<evidence type="ECO:0000256" key="9">
    <source>
        <dbReference type="ARBA" id="ARBA00023136"/>
    </source>
</evidence>
<dbReference type="PROSITE" id="PS50089">
    <property type="entry name" value="ZF_RING_2"/>
    <property type="match status" value="1"/>
</dbReference>
<organism evidence="10 11">
    <name type="scientific">Symbiodinium microadriaticum</name>
    <name type="common">Dinoflagellate</name>
    <name type="synonym">Zooxanthella microadriatica</name>
    <dbReference type="NCBI Taxonomy" id="2951"/>
    <lineage>
        <taxon>Eukaryota</taxon>
        <taxon>Sar</taxon>
        <taxon>Alveolata</taxon>
        <taxon>Dinophyceae</taxon>
        <taxon>Suessiales</taxon>
        <taxon>Symbiodiniaceae</taxon>
        <taxon>Symbiodinium</taxon>
    </lineage>
</organism>